<protein>
    <recommendedName>
        <fullName evidence="6">Glucose-methanol-choline oxidoreductase N-terminal domain-containing protein</fullName>
    </recommendedName>
</protein>
<keyword evidence="5" id="KW-0472">Membrane</keyword>
<dbReference type="InterPro" id="IPR036188">
    <property type="entry name" value="FAD/NAD-bd_sf"/>
</dbReference>
<dbReference type="Pfam" id="PF00732">
    <property type="entry name" value="GMC_oxred_N"/>
    <property type="match status" value="1"/>
</dbReference>
<sequence length="323" mass="36121">MIITDTTFSEIADAFLAGGEELGYTVQDCNGNHGENEVWCRMHSIVGNGMRWTTARGYLYPIRDRKNLHITVKSHVTKVIIEEKTAVGVDFIREGRKERVKALREVILAAGSVGSPQILLLSGIGPKEYLEKLHIPVVADLPVGENLIDHVMFFVKADISKPVSYTPDKVNTTFNQLMYHFFGTGSLTSNAADEANAFLKTNPGSKDKRPDIQFILVSTLAEHGDAVDHFNYRDEVNKELFGEILSSKGAPEGFSVAIALLHPKSRGFMRLRSSDPFDYPEIDPNYLAHKDDVRSILQGSTHFFVIIFVLSIKNRKKKRVSNK</sequence>
<accession>A0AAE0S1Z2</accession>
<reference evidence="7" key="2">
    <citation type="journal article" date="2021" name="Genome Biol. Evol.">
        <title>Developing a high-quality reference genome for a parasitic bivalve with doubly uniparental inheritance (Bivalvia: Unionida).</title>
        <authorList>
            <person name="Smith C.H."/>
        </authorList>
    </citation>
    <scope>NUCLEOTIDE SEQUENCE</scope>
    <source>
        <strain evidence="7">CHS0354</strain>
        <tissue evidence="7">Mantle</tissue>
    </source>
</reference>
<keyword evidence="4" id="KW-0274">FAD</keyword>
<evidence type="ECO:0000256" key="3">
    <source>
        <dbReference type="ARBA" id="ARBA00022630"/>
    </source>
</evidence>
<comment type="cofactor">
    <cofactor evidence="1">
        <name>FAD</name>
        <dbReference type="ChEBI" id="CHEBI:57692"/>
    </cofactor>
</comment>
<organism evidence="7 8">
    <name type="scientific">Potamilus streckersoni</name>
    <dbReference type="NCBI Taxonomy" id="2493646"/>
    <lineage>
        <taxon>Eukaryota</taxon>
        <taxon>Metazoa</taxon>
        <taxon>Spiralia</taxon>
        <taxon>Lophotrochozoa</taxon>
        <taxon>Mollusca</taxon>
        <taxon>Bivalvia</taxon>
        <taxon>Autobranchia</taxon>
        <taxon>Heteroconchia</taxon>
        <taxon>Palaeoheterodonta</taxon>
        <taxon>Unionida</taxon>
        <taxon>Unionoidea</taxon>
        <taxon>Unionidae</taxon>
        <taxon>Ambleminae</taxon>
        <taxon>Lampsilini</taxon>
        <taxon>Potamilus</taxon>
    </lineage>
</organism>
<dbReference type="Gene3D" id="3.50.50.60">
    <property type="entry name" value="FAD/NAD(P)-binding domain"/>
    <property type="match status" value="1"/>
</dbReference>
<gene>
    <name evidence="7" type="ORF">CHS0354_033654</name>
</gene>
<reference evidence="7" key="3">
    <citation type="submission" date="2023-05" db="EMBL/GenBank/DDBJ databases">
        <authorList>
            <person name="Smith C.H."/>
        </authorList>
    </citation>
    <scope>NUCLEOTIDE SEQUENCE</scope>
    <source>
        <strain evidence="7">CHS0354</strain>
        <tissue evidence="7">Mantle</tissue>
    </source>
</reference>
<dbReference type="PROSITE" id="PS00624">
    <property type="entry name" value="GMC_OXRED_2"/>
    <property type="match status" value="1"/>
</dbReference>
<evidence type="ECO:0000256" key="4">
    <source>
        <dbReference type="ARBA" id="ARBA00022827"/>
    </source>
</evidence>
<evidence type="ECO:0000313" key="8">
    <source>
        <dbReference type="Proteomes" id="UP001195483"/>
    </source>
</evidence>
<keyword evidence="5" id="KW-0812">Transmembrane</keyword>
<keyword evidence="3" id="KW-0285">Flavoprotein</keyword>
<keyword evidence="8" id="KW-1185">Reference proteome</keyword>
<dbReference type="Proteomes" id="UP001195483">
    <property type="component" value="Unassembled WGS sequence"/>
</dbReference>
<comment type="caution">
    <text evidence="7">The sequence shown here is derived from an EMBL/GenBank/DDBJ whole genome shotgun (WGS) entry which is preliminary data.</text>
</comment>
<dbReference type="PANTHER" id="PTHR11552:SF147">
    <property type="entry name" value="CHOLINE DEHYDROGENASE, MITOCHONDRIAL"/>
    <property type="match status" value="1"/>
</dbReference>
<reference evidence="7" key="1">
    <citation type="journal article" date="2021" name="Genome Biol. Evol.">
        <title>A High-Quality Reference Genome for a Parasitic Bivalve with Doubly Uniparental Inheritance (Bivalvia: Unionida).</title>
        <authorList>
            <person name="Smith C.H."/>
        </authorList>
    </citation>
    <scope>NUCLEOTIDE SEQUENCE</scope>
    <source>
        <strain evidence="7">CHS0354</strain>
    </source>
</reference>
<evidence type="ECO:0000256" key="2">
    <source>
        <dbReference type="ARBA" id="ARBA00010790"/>
    </source>
</evidence>
<comment type="similarity">
    <text evidence="2">Belongs to the GMC oxidoreductase family.</text>
</comment>
<dbReference type="InterPro" id="IPR000172">
    <property type="entry name" value="GMC_OxRdtase_N"/>
</dbReference>
<dbReference type="AlphaFoldDB" id="A0AAE0S1Z2"/>
<dbReference type="InterPro" id="IPR012132">
    <property type="entry name" value="GMC_OxRdtase"/>
</dbReference>
<feature type="transmembrane region" description="Helical" evidence="5">
    <location>
        <begin position="295"/>
        <end position="312"/>
    </location>
</feature>
<name>A0AAE0S1Z2_9BIVA</name>
<keyword evidence="5" id="KW-1133">Transmembrane helix</keyword>
<dbReference type="GO" id="GO:0050660">
    <property type="term" value="F:flavin adenine dinucleotide binding"/>
    <property type="evidence" value="ECO:0007669"/>
    <property type="project" value="InterPro"/>
</dbReference>
<dbReference type="SUPFAM" id="SSF51905">
    <property type="entry name" value="FAD/NAD(P)-binding domain"/>
    <property type="match status" value="1"/>
</dbReference>
<dbReference type="EMBL" id="JAEAOA010001970">
    <property type="protein sequence ID" value="KAK3583881.1"/>
    <property type="molecule type" value="Genomic_DNA"/>
</dbReference>
<evidence type="ECO:0000256" key="1">
    <source>
        <dbReference type="ARBA" id="ARBA00001974"/>
    </source>
</evidence>
<evidence type="ECO:0000256" key="5">
    <source>
        <dbReference type="SAM" id="Phobius"/>
    </source>
</evidence>
<dbReference type="InterPro" id="IPR007867">
    <property type="entry name" value="GMC_OxRtase_C"/>
</dbReference>
<dbReference type="GO" id="GO:0016614">
    <property type="term" value="F:oxidoreductase activity, acting on CH-OH group of donors"/>
    <property type="evidence" value="ECO:0007669"/>
    <property type="project" value="InterPro"/>
</dbReference>
<evidence type="ECO:0000313" key="7">
    <source>
        <dbReference type="EMBL" id="KAK3583881.1"/>
    </source>
</evidence>
<proteinExistence type="inferred from homology"/>
<feature type="domain" description="Glucose-methanol-choline oxidoreductase N-terminal" evidence="6">
    <location>
        <begin position="111"/>
        <end position="125"/>
    </location>
</feature>
<evidence type="ECO:0000259" key="6">
    <source>
        <dbReference type="PROSITE" id="PS00624"/>
    </source>
</evidence>
<dbReference type="PANTHER" id="PTHR11552">
    <property type="entry name" value="GLUCOSE-METHANOL-CHOLINE GMC OXIDOREDUCTASE"/>
    <property type="match status" value="1"/>
</dbReference>
<dbReference type="Pfam" id="PF05199">
    <property type="entry name" value="GMC_oxred_C"/>
    <property type="match status" value="1"/>
</dbReference>
<dbReference type="SUPFAM" id="SSF54373">
    <property type="entry name" value="FAD-linked reductases, C-terminal domain"/>
    <property type="match status" value="1"/>
</dbReference>